<feature type="domain" description="CRIB" evidence="2">
    <location>
        <begin position="105"/>
        <end position="118"/>
    </location>
</feature>
<evidence type="ECO:0000313" key="3">
    <source>
        <dbReference type="EMBL" id="AFK46226.1"/>
    </source>
</evidence>
<evidence type="ECO:0000256" key="1">
    <source>
        <dbReference type="SAM" id="MobiDB-lite"/>
    </source>
</evidence>
<dbReference type="PANTHER" id="PTHR46931">
    <property type="entry name" value="CRIB DOMAIN-CONTAINING PROTEIN RIC2"/>
    <property type="match status" value="1"/>
</dbReference>
<organism evidence="3">
    <name type="scientific">Lotus japonicus</name>
    <name type="common">Lotus corniculatus var. japonicus</name>
    <dbReference type="NCBI Taxonomy" id="34305"/>
    <lineage>
        <taxon>Eukaryota</taxon>
        <taxon>Viridiplantae</taxon>
        <taxon>Streptophyta</taxon>
        <taxon>Embryophyta</taxon>
        <taxon>Tracheophyta</taxon>
        <taxon>Spermatophyta</taxon>
        <taxon>Magnoliopsida</taxon>
        <taxon>eudicotyledons</taxon>
        <taxon>Gunneridae</taxon>
        <taxon>Pentapetalae</taxon>
        <taxon>rosids</taxon>
        <taxon>fabids</taxon>
        <taxon>Fabales</taxon>
        <taxon>Fabaceae</taxon>
        <taxon>Papilionoideae</taxon>
        <taxon>50 kb inversion clade</taxon>
        <taxon>NPAAA clade</taxon>
        <taxon>Hologalegina</taxon>
        <taxon>robinioid clade</taxon>
        <taxon>Loteae</taxon>
        <taxon>Lotus</taxon>
    </lineage>
</organism>
<reference evidence="3" key="1">
    <citation type="submission" date="2012-05" db="EMBL/GenBank/DDBJ databases">
        <authorList>
            <person name="Krishnakumar V."/>
            <person name="Cheung F."/>
            <person name="Xiao Y."/>
            <person name="Chan A."/>
            <person name="Moskal W.A."/>
            <person name="Town C.D."/>
        </authorList>
    </citation>
    <scope>NUCLEOTIDE SEQUENCE</scope>
</reference>
<dbReference type="Pfam" id="PF00786">
    <property type="entry name" value="PBD"/>
    <property type="match status" value="1"/>
</dbReference>
<feature type="region of interest" description="Disordered" evidence="1">
    <location>
        <begin position="26"/>
        <end position="49"/>
    </location>
</feature>
<evidence type="ECO:0000259" key="2">
    <source>
        <dbReference type="PROSITE" id="PS50108"/>
    </source>
</evidence>
<sequence>MRNRMERFVVLPFSFRCASHSSVELGAPKEPEVDSKGPIVSGRREGQDRSVITAKRKRSRVSGFLVIPKPNVAAGIQRLIRSIKSLSQLFFYKEKIEEKEPEMEIGYPTDVKHVTHIGLDGSTTTNNVRGWDNLKAPELLSLSQISFKQFEFAMATQAHQPQPLVNDPSSNCG</sequence>
<protein>
    <recommendedName>
        <fullName evidence="2">CRIB domain-containing protein</fullName>
    </recommendedName>
</protein>
<proteinExistence type="evidence at transcript level"/>
<name>I3T134_LOTJA</name>
<dbReference type="EMBL" id="BT146432">
    <property type="protein sequence ID" value="AFK46226.1"/>
    <property type="molecule type" value="mRNA"/>
</dbReference>
<dbReference type="AlphaFoldDB" id="I3T134"/>
<accession>I3T134</accession>
<dbReference type="InterPro" id="IPR000095">
    <property type="entry name" value="CRIB_dom"/>
</dbReference>
<dbReference type="PROSITE" id="PS50108">
    <property type="entry name" value="CRIB"/>
    <property type="match status" value="1"/>
</dbReference>
<dbReference type="PANTHER" id="PTHR46931:SF14">
    <property type="entry name" value="CRIB DOMAIN-CONTAINING PROTEIN RIC2"/>
    <property type="match status" value="1"/>
</dbReference>
<dbReference type="InterPro" id="IPR044509">
    <property type="entry name" value="RIC2/4"/>
</dbReference>